<feature type="domain" description="Glycosyl transferase family 1" evidence="2">
    <location>
        <begin position="182"/>
        <end position="352"/>
    </location>
</feature>
<dbReference type="Pfam" id="PF00534">
    <property type="entry name" value="Glycos_transf_1"/>
    <property type="match status" value="1"/>
</dbReference>
<evidence type="ECO:0000313" key="4">
    <source>
        <dbReference type="EMBL" id="NBG66762.1"/>
    </source>
</evidence>
<accession>A0A6N9NLL5</accession>
<dbReference type="EMBL" id="WWNE01000009">
    <property type="protein sequence ID" value="NBG66762.1"/>
    <property type="molecule type" value="Genomic_DNA"/>
</dbReference>
<comment type="caution">
    <text evidence="4">The sequence shown here is derived from an EMBL/GenBank/DDBJ whole genome shotgun (WGS) entry which is preliminary data.</text>
</comment>
<sequence>MKIAVNTRLLVPKKMDGIGWFTYETLQRLTKQHPEHEFHFIFDRSIDPQFIFGKNVIGHTLSPQARHPYLWVYWFEFALKRKVKKIGAQLLISPEGWLPPLKSIPMLGVIHDLNFEHFPENIIPIQRNYLLKYFPKFAERASRIATVSEFSKQDIVKQYHIRESKIDVVFNGANKAFQPLSDQEKKQAEEKFSEQCPYFLFIGTLHPRKNLENLFLAFESFKHQTSHNHKLVIGGNRKWWPKQLEATYQSLEFKKDILFLGRVKTKDLPRLVGGAFCLSYVPQFEGFGIPIIEAMQSGVPVITSNTSSMPEVANNAALLADPFSSESIAKQMINLSNSNSLRRELIEKGYNRAKDFSWDKTAQLLWESIEKMLKQWP</sequence>
<dbReference type="GO" id="GO:0016757">
    <property type="term" value="F:glycosyltransferase activity"/>
    <property type="evidence" value="ECO:0007669"/>
    <property type="project" value="InterPro"/>
</dbReference>
<gene>
    <name evidence="4" type="ORF">GQN54_11610</name>
</gene>
<dbReference type="InterPro" id="IPR001296">
    <property type="entry name" value="Glyco_trans_1"/>
</dbReference>
<dbReference type="InterPro" id="IPR028098">
    <property type="entry name" value="Glyco_trans_4-like_N"/>
</dbReference>
<dbReference type="AlphaFoldDB" id="A0A6N9NLL5"/>
<dbReference type="Gene3D" id="3.40.50.2000">
    <property type="entry name" value="Glycogen Phosphorylase B"/>
    <property type="match status" value="2"/>
</dbReference>
<evidence type="ECO:0000256" key="1">
    <source>
        <dbReference type="ARBA" id="ARBA00022679"/>
    </source>
</evidence>
<proteinExistence type="predicted"/>
<dbReference type="RefSeq" id="WP_160633719.1">
    <property type="nucleotide sequence ID" value="NZ_WWNE01000009.1"/>
</dbReference>
<dbReference type="GO" id="GO:0009103">
    <property type="term" value="P:lipopolysaccharide biosynthetic process"/>
    <property type="evidence" value="ECO:0007669"/>
    <property type="project" value="TreeGrafter"/>
</dbReference>
<dbReference type="SUPFAM" id="SSF53756">
    <property type="entry name" value="UDP-Glycosyltransferase/glycogen phosphorylase"/>
    <property type="match status" value="1"/>
</dbReference>
<keyword evidence="1 4" id="KW-0808">Transferase</keyword>
<evidence type="ECO:0000259" key="2">
    <source>
        <dbReference type="Pfam" id="PF00534"/>
    </source>
</evidence>
<dbReference type="CDD" id="cd03809">
    <property type="entry name" value="GT4_MtfB-like"/>
    <property type="match status" value="1"/>
</dbReference>
<dbReference type="Pfam" id="PF13439">
    <property type="entry name" value="Glyco_transf_4"/>
    <property type="match status" value="1"/>
</dbReference>
<dbReference type="Proteomes" id="UP000470771">
    <property type="component" value="Unassembled WGS sequence"/>
</dbReference>
<evidence type="ECO:0000313" key="5">
    <source>
        <dbReference type="Proteomes" id="UP000470771"/>
    </source>
</evidence>
<reference evidence="4 5" key="1">
    <citation type="submission" date="2019-12" db="EMBL/GenBank/DDBJ databases">
        <authorList>
            <person name="Zhao J."/>
        </authorList>
    </citation>
    <scope>NUCLEOTIDE SEQUENCE [LARGE SCALE GENOMIC DNA]</scope>
    <source>
        <strain evidence="4 5">S-15</strain>
    </source>
</reference>
<name>A0A6N9NLL5_9FLAO</name>
<evidence type="ECO:0000259" key="3">
    <source>
        <dbReference type="Pfam" id="PF13439"/>
    </source>
</evidence>
<organism evidence="4 5">
    <name type="scientific">Acidiluteibacter ferrifornacis</name>
    <dbReference type="NCBI Taxonomy" id="2692424"/>
    <lineage>
        <taxon>Bacteria</taxon>
        <taxon>Pseudomonadati</taxon>
        <taxon>Bacteroidota</taxon>
        <taxon>Flavobacteriia</taxon>
        <taxon>Flavobacteriales</taxon>
        <taxon>Cryomorphaceae</taxon>
        <taxon>Acidiluteibacter</taxon>
    </lineage>
</organism>
<keyword evidence="5" id="KW-1185">Reference proteome</keyword>
<dbReference type="PANTHER" id="PTHR46401:SF2">
    <property type="entry name" value="GLYCOSYLTRANSFERASE WBBK-RELATED"/>
    <property type="match status" value="1"/>
</dbReference>
<feature type="domain" description="Glycosyltransferase subfamily 4-like N-terminal" evidence="3">
    <location>
        <begin position="16"/>
        <end position="174"/>
    </location>
</feature>
<dbReference type="PANTHER" id="PTHR46401">
    <property type="entry name" value="GLYCOSYLTRANSFERASE WBBK-RELATED"/>
    <property type="match status" value="1"/>
</dbReference>
<protein>
    <submittedName>
        <fullName evidence="4">Glycosyltransferase</fullName>
    </submittedName>
</protein>